<reference evidence="3" key="1">
    <citation type="journal article" date="2013" name="J. Plant Res.">
        <title>Effect of fungi and light on seed germination of three Opuntia species from semiarid lands of central Mexico.</title>
        <authorList>
            <person name="Delgado-Sanchez P."/>
            <person name="Jimenez-Bremont J.F."/>
            <person name="Guerrero-Gonzalez Mde L."/>
            <person name="Flores J."/>
        </authorList>
    </citation>
    <scope>NUCLEOTIDE SEQUENCE</scope>
    <source>
        <tissue evidence="3">Cladode</tissue>
    </source>
</reference>
<protein>
    <submittedName>
        <fullName evidence="3">Uncharacterized protein</fullName>
    </submittedName>
</protein>
<keyword evidence="1" id="KW-0175">Coiled coil</keyword>
<evidence type="ECO:0000313" key="3">
    <source>
        <dbReference type="EMBL" id="MBA4664635.1"/>
    </source>
</evidence>
<name>A0A7C9AFU9_OPUST</name>
<dbReference type="AlphaFoldDB" id="A0A7C9AFU9"/>
<dbReference type="InterPro" id="IPR004252">
    <property type="entry name" value="Probable_transposase_24"/>
</dbReference>
<reference evidence="3" key="2">
    <citation type="submission" date="2020-07" db="EMBL/GenBank/DDBJ databases">
        <authorList>
            <person name="Vera ALvarez R."/>
            <person name="Arias-Moreno D.M."/>
            <person name="Jimenez-Jacinto V."/>
            <person name="Jimenez-Bremont J.F."/>
            <person name="Swaminathan K."/>
            <person name="Moose S.P."/>
            <person name="Guerrero-Gonzalez M.L."/>
            <person name="Marino-Ramirez L."/>
            <person name="Landsman D."/>
            <person name="Rodriguez-Kessler M."/>
            <person name="Delgado-Sanchez P."/>
        </authorList>
    </citation>
    <scope>NUCLEOTIDE SEQUENCE</scope>
    <source>
        <tissue evidence="3">Cladode</tissue>
    </source>
</reference>
<feature type="region of interest" description="Disordered" evidence="2">
    <location>
        <begin position="27"/>
        <end position="65"/>
    </location>
</feature>
<feature type="coiled-coil region" evidence="1">
    <location>
        <begin position="175"/>
        <end position="216"/>
    </location>
</feature>
<organism evidence="3">
    <name type="scientific">Opuntia streptacantha</name>
    <name type="common">Prickly pear cactus</name>
    <name type="synonym">Opuntia cardona</name>
    <dbReference type="NCBI Taxonomy" id="393608"/>
    <lineage>
        <taxon>Eukaryota</taxon>
        <taxon>Viridiplantae</taxon>
        <taxon>Streptophyta</taxon>
        <taxon>Embryophyta</taxon>
        <taxon>Tracheophyta</taxon>
        <taxon>Spermatophyta</taxon>
        <taxon>Magnoliopsida</taxon>
        <taxon>eudicotyledons</taxon>
        <taxon>Gunneridae</taxon>
        <taxon>Pentapetalae</taxon>
        <taxon>Caryophyllales</taxon>
        <taxon>Cactineae</taxon>
        <taxon>Cactaceae</taxon>
        <taxon>Opuntioideae</taxon>
        <taxon>Opuntia</taxon>
    </lineage>
</organism>
<dbReference type="EMBL" id="GISG01224402">
    <property type="protein sequence ID" value="MBA4664635.1"/>
    <property type="molecule type" value="Transcribed_RNA"/>
</dbReference>
<dbReference type="Pfam" id="PF03004">
    <property type="entry name" value="Transposase_24"/>
    <property type="match status" value="1"/>
</dbReference>
<accession>A0A7C9AFU9</accession>
<sequence length="222" mass="24849">MVSKAMAKPDDEIIDWLPTPLRNRLKTLRQTEDFKKRSKQNSANKRIGPKAGTVHTSGSISAEETARRMALRDKKMPTAAELFEEMHTKKEGTEKVFCDKRAKSVWDEYQRLKLNASQTGEQVNDDELFLQAAGGVNKKGMVYGLGNHTQAFYERVRPSTQSSPSTSIAYTPSMYAQLVSRLQASKEQLNATRAELTLTKEEVKQATDAIARIESRFGSSSS</sequence>
<proteinExistence type="predicted"/>
<evidence type="ECO:0000256" key="2">
    <source>
        <dbReference type="SAM" id="MobiDB-lite"/>
    </source>
</evidence>
<evidence type="ECO:0000256" key="1">
    <source>
        <dbReference type="SAM" id="Coils"/>
    </source>
</evidence>